<gene>
    <name evidence="3" type="ORF">Poli38472_014345</name>
</gene>
<feature type="transmembrane region" description="Helical" evidence="1">
    <location>
        <begin position="6"/>
        <end position="25"/>
    </location>
</feature>
<evidence type="ECO:0000259" key="2">
    <source>
        <dbReference type="Pfam" id="PF26605"/>
    </source>
</evidence>
<dbReference type="InterPro" id="IPR032675">
    <property type="entry name" value="LRR_dom_sf"/>
</dbReference>
<evidence type="ECO:0000313" key="3">
    <source>
        <dbReference type="EMBL" id="TMW57742.1"/>
    </source>
</evidence>
<name>A0A8K1C725_PYTOL</name>
<feature type="domain" description="WLGC" evidence="2">
    <location>
        <begin position="619"/>
        <end position="676"/>
    </location>
</feature>
<feature type="transmembrane region" description="Helical" evidence="1">
    <location>
        <begin position="270"/>
        <end position="289"/>
    </location>
</feature>
<proteinExistence type="predicted"/>
<evidence type="ECO:0000256" key="1">
    <source>
        <dbReference type="SAM" id="Phobius"/>
    </source>
</evidence>
<dbReference type="InterPro" id="IPR058256">
    <property type="entry name" value="WLGC"/>
</dbReference>
<dbReference type="SUPFAM" id="SSF52058">
    <property type="entry name" value="L domain-like"/>
    <property type="match status" value="1"/>
</dbReference>
<keyword evidence="1" id="KW-0472">Membrane</keyword>
<evidence type="ECO:0000313" key="4">
    <source>
        <dbReference type="Proteomes" id="UP000794436"/>
    </source>
</evidence>
<dbReference type="Proteomes" id="UP000794436">
    <property type="component" value="Unassembled WGS sequence"/>
</dbReference>
<keyword evidence="4" id="KW-1185">Reference proteome</keyword>
<organism evidence="3 4">
    <name type="scientific">Pythium oligandrum</name>
    <name type="common">Mycoparasitic fungus</name>
    <dbReference type="NCBI Taxonomy" id="41045"/>
    <lineage>
        <taxon>Eukaryota</taxon>
        <taxon>Sar</taxon>
        <taxon>Stramenopiles</taxon>
        <taxon>Oomycota</taxon>
        <taxon>Peronosporomycetes</taxon>
        <taxon>Pythiales</taxon>
        <taxon>Pythiaceae</taxon>
        <taxon>Pythium</taxon>
    </lineage>
</organism>
<dbReference type="OrthoDB" id="112950at2759"/>
<keyword evidence="1" id="KW-1133">Transmembrane helix</keyword>
<keyword evidence="1" id="KW-0812">Transmembrane</keyword>
<protein>
    <recommendedName>
        <fullName evidence="2">WLGC domain-containing protein</fullName>
    </recommendedName>
</protein>
<accession>A0A8K1C725</accession>
<dbReference type="AlphaFoldDB" id="A0A8K1C725"/>
<dbReference type="Pfam" id="PF26605">
    <property type="entry name" value="WLGC"/>
    <property type="match status" value="1"/>
</dbReference>
<dbReference type="EMBL" id="SPLM01000114">
    <property type="protein sequence ID" value="TMW57742.1"/>
    <property type="molecule type" value="Genomic_DNA"/>
</dbReference>
<feature type="transmembrane region" description="Helical" evidence="1">
    <location>
        <begin position="97"/>
        <end position="122"/>
    </location>
</feature>
<reference evidence="3" key="1">
    <citation type="submission" date="2019-03" db="EMBL/GenBank/DDBJ databases">
        <title>Long read genome sequence of the mycoparasitic Pythium oligandrum ATCC 38472 isolated from sugarbeet rhizosphere.</title>
        <authorList>
            <person name="Gaulin E."/>
        </authorList>
    </citation>
    <scope>NUCLEOTIDE SEQUENCE</scope>
    <source>
        <strain evidence="3">ATCC 38472_TT</strain>
    </source>
</reference>
<dbReference type="Gene3D" id="3.80.10.10">
    <property type="entry name" value="Ribonuclease Inhibitor"/>
    <property type="match status" value="1"/>
</dbReference>
<comment type="caution">
    <text evidence="3">The sequence shown here is derived from an EMBL/GenBank/DDBJ whole genome shotgun (WGS) entry which is preliminary data.</text>
</comment>
<feature type="transmembrane region" description="Helical" evidence="1">
    <location>
        <begin position="134"/>
        <end position="153"/>
    </location>
</feature>
<sequence>MSGVMGLAIIAVMYALLACWSLVRIEKITVASRLKVIQSLHQRASTLTSKIRLDRPWTQFLRFRSRHRRRWMVMLEVVEVSLQVITLRNLLLRGHQLSLIFVYVVLVFINCSTTFYFVSIAWKRDFFDEMAVDAILDMCFAVFFPATQLTYAIKSFRGDFEMLRIRQQYSPAKPFERRGRIYGDPEQMSIFSTTIEGLRLRTAGDVANVLLFNFLTCVRWGSIIRIARKKMRKITESPDAKAISPTCVNSVVRKPSAASKPTHTQVSARTVPSIVGTLFLFTGIVLPVLTAKAVNTSTLLCDSFVSSCPVYAYHWLGEDTKASCPCLVFISQSINPTYEELASPPDIMTNLSIFAEAGTLRTIQIIKRGITPELPPAVQNCVQLQQLILINAQVIRMPNWTATTFANLEYLQSKESGRTDIESLPNGTATAFPRLELLHIEGRDQQANLQSIPMDLFDHMTNLRTLRLVTHDRLMELPTFEPLVRLEILHLQKLSQLTTLPSLSSMSSISTLALLYISDLLTIPDLSHLEGRLKYAAIRGLSACCNGFFSNGTCDDQAIGCMHQVSQMSPEVCNGSTPESAKPQASSGTIRALAPFQGSDDMCNDTRFSLEADFWANPTDTCEGVLYRQCETGICFARGLDRVKCDADSAVIAMRKAMITRGVPCDAREEAWLGCQ</sequence>